<keyword evidence="5" id="KW-1185">Reference proteome</keyword>
<evidence type="ECO:0000313" key="5">
    <source>
        <dbReference type="Proteomes" id="UP000217771"/>
    </source>
</evidence>
<dbReference type="OrthoDB" id="1550274at2"/>
<feature type="domain" description="Phosphomevalonate dehydratase large subunit-like" evidence="3">
    <location>
        <begin position="1"/>
        <end position="412"/>
    </location>
</feature>
<dbReference type="PANTHER" id="PTHR36577:SF3">
    <property type="entry name" value="DUF521 DOMAIN PROTEIN (AFU_ORTHOLOGUE AFUA_6G00490)"/>
    <property type="match status" value="1"/>
</dbReference>
<dbReference type="InterPro" id="IPR007506">
    <property type="entry name" value="PMDh-L-like_dom"/>
</dbReference>
<proteinExistence type="predicted"/>
<organism evidence="4 5">
    <name type="scientific">Halomonas salipaludis</name>
    <dbReference type="NCBI Taxonomy" id="2032625"/>
    <lineage>
        <taxon>Bacteria</taxon>
        <taxon>Pseudomonadati</taxon>
        <taxon>Pseudomonadota</taxon>
        <taxon>Gammaproteobacteria</taxon>
        <taxon>Oceanospirillales</taxon>
        <taxon>Halomonadaceae</taxon>
        <taxon>Halomonas</taxon>
    </lineage>
</organism>
<dbReference type="AlphaFoldDB" id="A0A2A2ERF2"/>
<dbReference type="SUPFAM" id="SSF53732">
    <property type="entry name" value="Aconitase iron-sulfur domain"/>
    <property type="match status" value="1"/>
</dbReference>
<dbReference type="Proteomes" id="UP000217771">
    <property type="component" value="Unassembled WGS sequence"/>
</dbReference>
<accession>A0A2A2ERF2</accession>
<dbReference type="InterPro" id="IPR036008">
    <property type="entry name" value="Aconitase_4Fe-4S_dom"/>
</dbReference>
<dbReference type="RefSeq" id="WP_095622641.1">
    <property type="nucleotide sequence ID" value="NZ_NSKB01000008.1"/>
</dbReference>
<reference evidence="4 5" key="1">
    <citation type="submission" date="2017-08" db="EMBL/GenBank/DDBJ databases">
        <title>Halomonas alkalisoli sp. nov., isolated from saline alkaline soil.</title>
        <authorList>
            <person name="Wang D."/>
            <person name="Zhang G."/>
        </authorList>
    </citation>
    <scope>NUCLEOTIDE SEQUENCE [LARGE SCALE GENOMIC DNA]</scope>
    <source>
        <strain evidence="4 5">WRN001</strain>
    </source>
</reference>
<name>A0A2A2ERF2_9GAMM</name>
<protein>
    <recommendedName>
        <fullName evidence="3">Phosphomevalonate dehydratase large subunit-like domain-containing protein</fullName>
    </recommendedName>
</protein>
<evidence type="ECO:0000256" key="2">
    <source>
        <dbReference type="ARBA" id="ARBA00023239"/>
    </source>
</evidence>
<sequence>MQLTDYEKAMLDGANGPAKARAMDLLLRYGQAVGAERLVETRNVAGAFNASTPSIQSIVDKGFDAVYSELNLDSDEVVEIPRVAVPTTQLITGIDNDNWRLQGVDESLVKMQRASEAFLGERGINMCATCTPYQVGNVPLMGEHCAWMESSAVIYCNSVLGARTNVEGKESTGAAALTGRIPYWGYHLPENRFGTHGVNVSIDVDDMMDWGLLGYYVGEVVQEHKPVLSGRLHHPNLIKLKHFGAAAASSGGVEMYHIPGVTPEARTLEEAFGSHRPQHELNFGEAERREAWEKLQSATDHRVDFIMLGCPHNAIEQVELVAHLLRGRKIHPDVALWVHTPRAIKEIARRAGYLETIEAAGGVIMSDTCPAISRRLPEGVRVIATDSAKQAHYLPAIAKVQGWFGSVRQCVDAALTGEWKGGL</sequence>
<gene>
    <name evidence="4" type="ORF">CK498_20035</name>
</gene>
<dbReference type="GO" id="GO:0016829">
    <property type="term" value="F:lyase activity"/>
    <property type="evidence" value="ECO:0007669"/>
    <property type="project" value="UniProtKB-KW"/>
</dbReference>
<dbReference type="Pfam" id="PF04412">
    <property type="entry name" value="AcnX"/>
    <property type="match status" value="1"/>
</dbReference>
<evidence type="ECO:0000256" key="1">
    <source>
        <dbReference type="ARBA" id="ARBA00023004"/>
    </source>
</evidence>
<dbReference type="Gene3D" id="3.30.499.10">
    <property type="entry name" value="Aconitase, domain 3"/>
    <property type="match status" value="1"/>
</dbReference>
<evidence type="ECO:0000313" key="4">
    <source>
        <dbReference type="EMBL" id="PAU74853.1"/>
    </source>
</evidence>
<evidence type="ECO:0000259" key="3">
    <source>
        <dbReference type="Pfam" id="PF04412"/>
    </source>
</evidence>
<keyword evidence="1" id="KW-0408">Iron</keyword>
<comment type="caution">
    <text evidence="4">The sequence shown here is derived from an EMBL/GenBank/DDBJ whole genome shotgun (WGS) entry which is preliminary data.</text>
</comment>
<dbReference type="PANTHER" id="PTHR36577">
    <property type="entry name" value="DUF521 DOMAIN PROTEIN (AFU_ORTHOLOGUE AFUA_6G00490)"/>
    <property type="match status" value="1"/>
</dbReference>
<dbReference type="EMBL" id="NSKB01000008">
    <property type="protein sequence ID" value="PAU74853.1"/>
    <property type="molecule type" value="Genomic_DNA"/>
</dbReference>
<keyword evidence="2" id="KW-0456">Lyase</keyword>
<dbReference type="InterPro" id="IPR015931">
    <property type="entry name" value="Acnase/IPM_dHydase_lsu_aba_1/3"/>
</dbReference>